<evidence type="ECO:0000313" key="3">
    <source>
        <dbReference type="Proteomes" id="UP000253345"/>
    </source>
</evidence>
<dbReference type="EMBL" id="QPJL01000028">
    <property type="protein sequence ID" value="RCW79217.1"/>
    <property type="molecule type" value="Genomic_DNA"/>
</dbReference>
<proteinExistence type="predicted"/>
<feature type="chain" id="PRO_5016636537" evidence="1">
    <location>
        <begin position="29"/>
        <end position="81"/>
    </location>
</feature>
<dbReference type="AlphaFoldDB" id="A0A368YJY0"/>
<organism evidence="2 3">
    <name type="scientific">Paracoccus lutimaris</name>
    <dbReference type="NCBI Taxonomy" id="1490030"/>
    <lineage>
        <taxon>Bacteria</taxon>
        <taxon>Pseudomonadati</taxon>
        <taxon>Pseudomonadota</taxon>
        <taxon>Alphaproteobacteria</taxon>
        <taxon>Rhodobacterales</taxon>
        <taxon>Paracoccaceae</taxon>
        <taxon>Paracoccus</taxon>
    </lineage>
</organism>
<reference evidence="2 3" key="1">
    <citation type="submission" date="2018-07" db="EMBL/GenBank/DDBJ databases">
        <title>Genomic Encyclopedia of Type Strains, Phase III (KMG-III): the genomes of soil and plant-associated and newly described type strains.</title>
        <authorList>
            <person name="Whitman W."/>
        </authorList>
    </citation>
    <scope>NUCLEOTIDE SEQUENCE [LARGE SCALE GENOMIC DNA]</scope>
    <source>
        <strain evidence="2 3">CECT 8525</strain>
    </source>
</reference>
<sequence>MPSTARCSTPLPAALLIAILWLTGCAMAGSETRAPCPPVVDYTSAEQAGAADEVEALPEGAVLVRMLSDYAVLRDQTRACR</sequence>
<gene>
    <name evidence="2" type="ORF">DFP89_12836</name>
</gene>
<dbReference type="OrthoDB" id="8451006at2"/>
<comment type="caution">
    <text evidence="2">The sequence shown here is derived from an EMBL/GenBank/DDBJ whole genome shotgun (WGS) entry which is preliminary data.</text>
</comment>
<evidence type="ECO:0000313" key="2">
    <source>
        <dbReference type="EMBL" id="RCW79217.1"/>
    </source>
</evidence>
<feature type="signal peptide" evidence="1">
    <location>
        <begin position="1"/>
        <end position="28"/>
    </location>
</feature>
<keyword evidence="3" id="KW-1185">Reference proteome</keyword>
<protein>
    <submittedName>
        <fullName evidence="2">Uncharacterized protein</fullName>
    </submittedName>
</protein>
<accession>A0A368YJY0</accession>
<keyword evidence="1" id="KW-0732">Signal</keyword>
<dbReference type="Proteomes" id="UP000253345">
    <property type="component" value="Unassembled WGS sequence"/>
</dbReference>
<name>A0A368YJY0_9RHOB</name>
<evidence type="ECO:0000256" key="1">
    <source>
        <dbReference type="SAM" id="SignalP"/>
    </source>
</evidence>
<dbReference type="PROSITE" id="PS51257">
    <property type="entry name" value="PROKAR_LIPOPROTEIN"/>
    <property type="match status" value="1"/>
</dbReference>